<evidence type="ECO:0000256" key="1">
    <source>
        <dbReference type="SAM" id="MobiDB-lite"/>
    </source>
</evidence>
<name>M9MF77_PSEA3</name>
<evidence type="ECO:0000313" key="3">
    <source>
        <dbReference type="Proteomes" id="UP000011976"/>
    </source>
</evidence>
<feature type="region of interest" description="Disordered" evidence="1">
    <location>
        <begin position="1"/>
        <end position="20"/>
    </location>
</feature>
<dbReference type="Proteomes" id="UP000011976">
    <property type="component" value="Unassembled WGS sequence"/>
</dbReference>
<evidence type="ECO:0000313" key="2">
    <source>
        <dbReference type="EMBL" id="GAC75958.1"/>
    </source>
</evidence>
<protein>
    <submittedName>
        <fullName evidence="2">Uncharacterized protein</fullName>
    </submittedName>
</protein>
<dbReference type="AlphaFoldDB" id="M9MF77"/>
<sequence length="148" mass="16687">MSTTNHHRLPPMMTPHEQYRPTFPLPGTAENRRDALDHFPGLDEDLEVGFKVAVRACGKCKRSGKHCTFGTGRHWSGEKRALTCDLCAALQKPCNAKGYVGRMTQKEKRIAAIHESLDQLRTLLEQGLQSPHREEAIASIERIRKLTT</sequence>
<organism evidence="2 3">
    <name type="scientific">Pseudozyma antarctica (strain T-34)</name>
    <name type="common">Yeast</name>
    <name type="synonym">Candida antarctica</name>
    <dbReference type="NCBI Taxonomy" id="1151754"/>
    <lineage>
        <taxon>Eukaryota</taxon>
        <taxon>Fungi</taxon>
        <taxon>Dikarya</taxon>
        <taxon>Basidiomycota</taxon>
        <taxon>Ustilaginomycotina</taxon>
        <taxon>Ustilaginomycetes</taxon>
        <taxon>Ustilaginales</taxon>
        <taxon>Ustilaginaceae</taxon>
        <taxon>Moesziomyces</taxon>
    </lineage>
</organism>
<reference evidence="3" key="1">
    <citation type="journal article" date="2013" name="Genome Announc.">
        <title>Genome sequence of the basidiomycetous yeast Pseudozyma antarctica T-34, a producer of the glycolipid biosurfactants mannosylerythritol lipids.</title>
        <authorList>
            <person name="Morita T."/>
            <person name="Koike H."/>
            <person name="Koyama Y."/>
            <person name="Hagiwara H."/>
            <person name="Ito E."/>
            <person name="Fukuoka T."/>
            <person name="Imura T."/>
            <person name="Machida M."/>
            <person name="Kitamoto D."/>
        </authorList>
    </citation>
    <scope>NUCLEOTIDE SEQUENCE [LARGE SCALE GENOMIC DNA]</scope>
    <source>
        <strain evidence="3">T-34</strain>
    </source>
</reference>
<dbReference type="EMBL" id="DF196785">
    <property type="protein sequence ID" value="GAC75958.1"/>
    <property type="molecule type" value="Genomic_DNA"/>
</dbReference>
<gene>
    <name evidence="2" type="ORF">PANT_19c00037</name>
</gene>
<proteinExistence type="predicted"/>
<accession>M9MF77</accession>